<evidence type="ECO:0000256" key="9">
    <source>
        <dbReference type="ARBA" id="ARBA00023306"/>
    </source>
</evidence>
<dbReference type="EMBL" id="FMUX01000018">
    <property type="protein sequence ID" value="SCY72399.1"/>
    <property type="molecule type" value="Genomic_DNA"/>
</dbReference>
<dbReference type="InterPro" id="IPR040690">
    <property type="entry name" value="FtsX_ECD"/>
</dbReference>
<dbReference type="PANTHER" id="PTHR47755">
    <property type="entry name" value="CELL DIVISION PROTEIN FTSX"/>
    <property type="match status" value="1"/>
</dbReference>
<keyword evidence="6 11" id="KW-0812">Transmembrane</keyword>
<keyword evidence="4 10" id="KW-1003">Cell membrane</keyword>
<dbReference type="PANTHER" id="PTHR47755:SF1">
    <property type="entry name" value="CELL DIVISION PROTEIN FTSX"/>
    <property type="match status" value="1"/>
</dbReference>
<feature type="transmembrane region" description="Helical" evidence="11">
    <location>
        <begin position="257"/>
        <end position="284"/>
    </location>
</feature>
<comment type="similarity">
    <text evidence="2 10">Belongs to the ABC-4 integral membrane protein family. FtsX subfamily.</text>
</comment>
<evidence type="ECO:0000256" key="3">
    <source>
        <dbReference type="ARBA" id="ARBA00021907"/>
    </source>
</evidence>
<dbReference type="InterPro" id="IPR003838">
    <property type="entry name" value="ABC3_permease_C"/>
</dbReference>
<comment type="subcellular location">
    <subcellularLocation>
        <location evidence="1">Cell membrane</location>
        <topology evidence="1">Multi-pass membrane protein</topology>
    </subcellularLocation>
</comment>
<evidence type="ECO:0000256" key="7">
    <source>
        <dbReference type="ARBA" id="ARBA00022989"/>
    </source>
</evidence>
<keyword evidence="8 10" id="KW-0472">Membrane</keyword>
<dbReference type="OrthoDB" id="9813411at2"/>
<evidence type="ECO:0000256" key="2">
    <source>
        <dbReference type="ARBA" id="ARBA00007379"/>
    </source>
</evidence>
<dbReference type="Pfam" id="PF18075">
    <property type="entry name" value="FtsX_ECD"/>
    <property type="match status" value="1"/>
</dbReference>
<protein>
    <recommendedName>
        <fullName evidence="3 10">Cell division protein FtsX</fullName>
    </recommendedName>
</protein>
<dbReference type="GO" id="GO:0005886">
    <property type="term" value="C:plasma membrane"/>
    <property type="evidence" value="ECO:0007669"/>
    <property type="project" value="UniProtKB-SubCell"/>
</dbReference>
<accession>A0A1G5I9R2</accession>
<dbReference type="Proteomes" id="UP000198870">
    <property type="component" value="Unassembled WGS sequence"/>
</dbReference>
<evidence type="ECO:0000256" key="8">
    <source>
        <dbReference type="ARBA" id="ARBA00023136"/>
    </source>
</evidence>
<keyword evidence="7 11" id="KW-1133">Transmembrane helix</keyword>
<keyword evidence="15" id="KW-1185">Reference proteome</keyword>
<evidence type="ECO:0000256" key="4">
    <source>
        <dbReference type="ARBA" id="ARBA00022475"/>
    </source>
</evidence>
<gene>
    <name evidence="14" type="ORF">SAMN05216233_11864</name>
</gene>
<keyword evidence="5 10" id="KW-0132">Cell division</keyword>
<feature type="transmembrane region" description="Helical" evidence="11">
    <location>
        <begin position="202"/>
        <end position="221"/>
    </location>
</feature>
<dbReference type="GO" id="GO:0032153">
    <property type="term" value="C:cell division site"/>
    <property type="evidence" value="ECO:0007669"/>
    <property type="project" value="TreeGrafter"/>
</dbReference>
<evidence type="ECO:0000256" key="11">
    <source>
        <dbReference type="SAM" id="Phobius"/>
    </source>
</evidence>
<feature type="domain" description="FtsX extracellular" evidence="13">
    <location>
        <begin position="54"/>
        <end position="150"/>
    </location>
</feature>
<reference evidence="14 15" key="1">
    <citation type="submission" date="2016-10" db="EMBL/GenBank/DDBJ databases">
        <authorList>
            <person name="de Groot N.N."/>
        </authorList>
    </citation>
    <scope>NUCLEOTIDE SEQUENCE [LARGE SCALE GENOMIC DNA]</scope>
    <source>
        <strain evidence="14 15">AA1</strain>
    </source>
</reference>
<feature type="domain" description="ABC3 transporter permease C-terminal" evidence="12">
    <location>
        <begin position="173"/>
        <end position="289"/>
    </location>
</feature>
<dbReference type="PIRSF" id="PIRSF003097">
    <property type="entry name" value="FtsX"/>
    <property type="match status" value="1"/>
</dbReference>
<feature type="transmembrane region" description="Helical" evidence="11">
    <location>
        <begin position="227"/>
        <end position="245"/>
    </location>
</feature>
<feature type="transmembrane region" description="Helical" evidence="11">
    <location>
        <begin position="12"/>
        <end position="40"/>
    </location>
</feature>
<evidence type="ECO:0000256" key="10">
    <source>
        <dbReference type="PIRNR" id="PIRNR003097"/>
    </source>
</evidence>
<organism evidence="14 15">
    <name type="scientific">Desulfoluna spongiiphila</name>
    <dbReference type="NCBI Taxonomy" id="419481"/>
    <lineage>
        <taxon>Bacteria</taxon>
        <taxon>Pseudomonadati</taxon>
        <taxon>Thermodesulfobacteriota</taxon>
        <taxon>Desulfobacteria</taxon>
        <taxon>Desulfobacterales</taxon>
        <taxon>Desulfolunaceae</taxon>
        <taxon>Desulfoluna</taxon>
    </lineage>
</organism>
<keyword evidence="9 10" id="KW-0131">Cell cycle</keyword>
<dbReference type="RefSeq" id="WP_092213476.1">
    <property type="nucleotide sequence ID" value="NZ_FMUX01000018.1"/>
</dbReference>
<dbReference type="GO" id="GO:0051301">
    <property type="term" value="P:cell division"/>
    <property type="evidence" value="ECO:0007669"/>
    <property type="project" value="UniProtKB-KW"/>
</dbReference>
<proteinExistence type="inferred from homology"/>
<evidence type="ECO:0000259" key="12">
    <source>
        <dbReference type="Pfam" id="PF02687"/>
    </source>
</evidence>
<evidence type="ECO:0000313" key="15">
    <source>
        <dbReference type="Proteomes" id="UP000198870"/>
    </source>
</evidence>
<evidence type="ECO:0000256" key="5">
    <source>
        <dbReference type="ARBA" id="ARBA00022618"/>
    </source>
</evidence>
<feature type="transmembrane region" description="Helical" evidence="11">
    <location>
        <begin position="169"/>
        <end position="190"/>
    </location>
</feature>
<name>A0A1G5I9R2_9BACT</name>
<evidence type="ECO:0000259" key="13">
    <source>
        <dbReference type="Pfam" id="PF18075"/>
    </source>
</evidence>
<evidence type="ECO:0000256" key="1">
    <source>
        <dbReference type="ARBA" id="ARBA00004651"/>
    </source>
</evidence>
<dbReference type="Pfam" id="PF02687">
    <property type="entry name" value="FtsX"/>
    <property type="match status" value="1"/>
</dbReference>
<evidence type="ECO:0000256" key="6">
    <source>
        <dbReference type="ARBA" id="ARBA00022692"/>
    </source>
</evidence>
<sequence length="293" mass="31356">MKRHMKRTLKDFTSHAFLHGITVVTIALTILIAGALLLVVENGESVISSWKNGVRIMVYLKGGAASADVEGTGRSLETMGGVAKVTFISRDEALTDLMESMEGQSSLFEGLGENPLPDAYEVEVTPEAAEWERVKAMAAAMVRLPAVDEVEYGRSWLARVSHLLGMVEVAGIALAGLFFIVALFIVYNTVRLALYSRRDEIEIMQLVGATGAFIKIPLYLAGVLEGAAGSLLALLALFGAYALFASGTGGGADAFELSFLSLASMGGVFLYGIFVGWFGCFLSLREFMKEASS</sequence>
<dbReference type="InterPro" id="IPR004513">
    <property type="entry name" value="FtsX"/>
</dbReference>
<evidence type="ECO:0000313" key="14">
    <source>
        <dbReference type="EMBL" id="SCY72399.1"/>
    </source>
</evidence>
<dbReference type="AlphaFoldDB" id="A0A1G5I9R2"/>
<dbReference type="Gene3D" id="3.30.70.3040">
    <property type="match status" value="1"/>
</dbReference>
<dbReference type="STRING" id="419481.SAMN05216233_11864"/>